<dbReference type="RefSeq" id="WP_063374347.1">
    <property type="nucleotide sequence ID" value="NZ_AUXX01000009.1"/>
</dbReference>
<dbReference type="GO" id="GO:0030288">
    <property type="term" value="C:outer membrane-bounded periplasmic space"/>
    <property type="evidence" value="ECO:0007669"/>
    <property type="project" value="TreeGrafter"/>
</dbReference>
<dbReference type="NCBIfam" id="TIGR04409">
    <property type="entry name" value="LptC_YrbK"/>
    <property type="match status" value="1"/>
</dbReference>
<accession>A0A161YYR7</accession>
<dbReference type="GO" id="GO:0043165">
    <property type="term" value="P:Gram-negative-bacterium-type cell outer membrane assembly"/>
    <property type="evidence" value="ECO:0007669"/>
    <property type="project" value="UniProtKB-UniRule"/>
</dbReference>
<dbReference type="GO" id="GO:0015221">
    <property type="term" value="F:lipopolysaccharide transmembrane transporter activity"/>
    <property type="evidence" value="ECO:0007669"/>
    <property type="project" value="InterPro"/>
</dbReference>
<evidence type="ECO:0000256" key="4">
    <source>
        <dbReference type="ARBA" id="ARBA00022989"/>
    </source>
</evidence>
<dbReference type="GO" id="GO:0017089">
    <property type="term" value="F:glycolipid transfer activity"/>
    <property type="evidence" value="ECO:0007669"/>
    <property type="project" value="TreeGrafter"/>
</dbReference>
<dbReference type="Pfam" id="PF06835">
    <property type="entry name" value="LptC"/>
    <property type="match status" value="1"/>
</dbReference>
<dbReference type="InterPro" id="IPR052363">
    <property type="entry name" value="LPS_export_LptC"/>
</dbReference>
<evidence type="ECO:0000313" key="8">
    <source>
        <dbReference type="Proteomes" id="UP000076661"/>
    </source>
</evidence>
<evidence type="ECO:0000256" key="5">
    <source>
        <dbReference type="ARBA" id="ARBA00023136"/>
    </source>
</evidence>
<dbReference type="PANTHER" id="PTHR37481">
    <property type="entry name" value="LIPOPOLYSACCHARIDE EXPORT SYSTEM PROTEIN LPTC"/>
    <property type="match status" value="1"/>
</dbReference>
<dbReference type="InterPro" id="IPR026265">
    <property type="entry name" value="LptC"/>
</dbReference>
<keyword evidence="4 6" id="KW-1133">Transmembrane helix</keyword>
<comment type="caution">
    <text evidence="7">The sequence shown here is derived from an EMBL/GenBank/DDBJ whole genome shotgun (WGS) entry which is preliminary data.</text>
</comment>
<keyword evidence="2 6" id="KW-0997">Cell inner membrane</keyword>
<dbReference type="GO" id="GO:0005886">
    <property type="term" value="C:plasma membrane"/>
    <property type="evidence" value="ECO:0007669"/>
    <property type="project" value="UniProtKB-SubCell"/>
</dbReference>
<sequence>MTNLRVILLIVFSVMMLWLWYPYITQQDKLALPKEEAIAKPDYVAVDLKQTSFAENGQLSYQITAQRMELYQELGFSHFEAPIFMLHNGEHNWQLAAKEATLYENDTLILEGEVTATNLMPAAMITHINADNLRLEITNRVMRSEQPVVITGPNVTITGKGLIADLNTEVIELINHTETIYDKQ</sequence>
<comment type="subunit">
    <text evidence="6">Component of the lipopolysaccharide transport and assembly complex. Interacts with LptA and the LptBFG transporter complex.</text>
</comment>
<evidence type="ECO:0000256" key="2">
    <source>
        <dbReference type="ARBA" id="ARBA00022519"/>
    </source>
</evidence>
<feature type="transmembrane region" description="Helical" evidence="6">
    <location>
        <begin position="6"/>
        <end position="24"/>
    </location>
</feature>
<dbReference type="AlphaFoldDB" id="A0A161YYR7"/>
<reference evidence="7 8" key="1">
    <citation type="submission" date="2013-07" db="EMBL/GenBank/DDBJ databases">
        <title>Comparative Genomic and Metabolomic Analysis of Twelve Strains of Pseudoalteromonas luteoviolacea.</title>
        <authorList>
            <person name="Vynne N.G."/>
            <person name="Mansson M."/>
            <person name="Gram L."/>
        </authorList>
    </citation>
    <scope>NUCLEOTIDE SEQUENCE [LARGE SCALE GENOMIC DNA]</scope>
    <source>
        <strain evidence="7 8">S4060-1</strain>
    </source>
</reference>
<dbReference type="InterPro" id="IPR010664">
    <property type="entry name" value="LipoPS_assembly_LptC-rel"/>
</dbReference>
<evidence type="ECO:0000256" key="1">
    <source>
        <dbReference type="ARBA" id="ARBA00022475"/>
    </source>
</evidence>
<evidence type="ECO:0000313" key="7">
    <source>
        <dbReference type="EMBL" id="KZN68410.1"/>
    </source>
</evidence>
<evidence type="ECO:0000256" key="6">
    <source>
        <dbReference type="HAMAP-Rule" id="MF_01915"/>
    </source>
</evidence>
<comment type="function">
    <text evidence="6">Involved in the assembly of lipopolysaccharide (LPS). Required for the translocation of LPS from the inner membrane to the outer membrane. Facilitates the transfer of LPS from the inner membrane to the periplasmic protein LptA. Could be a docking site for LptA.</text>
</comment>
<organism evidence="7 8">
    <name type="scientific">Pseudoalteromonas luteoviolacea S4060-1</name>
    <dbReference type="NCBI Taxonomy" id="1365257"/>
    <lineage>
        <taxon>Bacteria</taxon>
        <taxon>Pseudomonadati</taxon>
        <taxon>Pseudomonadota</taxon>
        <taxon>Gammaproteobacteria</taxon>
        <taxon>Alteromonadales</taxon>
        <taxon>Pseudoalteromonadaceae</taxon>
        <taxon>Pseudoalteromonas</taxon>
    </lineage>
</organism>
<evidence type="ECO:0000256" key="3">
    <source>
        <dbReference type="ARBA" id="ARBA00022692"/>
    </source>
</evidence>
<dbReference type="PANTHER" id="PTHR37481:SF1">
    <property type="entry name" value="LIPOPOLYSACCHARIDE EXPORT SYSTEM PROTEIN LPTC"/>
    <property type="match status" value="1"/>
</dbReference>
<dbReference type="PIRSF" id="PIRSF028513">
    <property type="entry name" value="LptC"/>
    <property type="match status" value="1"/>
</dbReference>
<dbReference type="PATRIC" id="fig|1365257.3.peg.1349"/>
<proteinExistence type="inferred from homology"/>
<gene>
    <name evidence="6" type="primary">lptC</name>
    <name evidence="7" type="ORF">N478_14690</name>
</gene>
<protein>
    <recommendedName>
        <fullName evidence="6">Lipopolysaccharide export system protein LptC</fullName>
    </recommendedName>
</protein>
<dbReference type="EMBL" id="AUXX01000009">
    <property type="protein sequence ID" value="KZN68410.1"/>
    <property type="molecule type" value="Genomic_DNA"/>
</dbReference>
<dbReference type="HAMAP" id="MF_01915">
    <property type="entry name" value="LPS_assembly_LptC"/>
    <property type="match status" value="1"/>
</dbReference>
<comment type="similarity">
    <text evidence="6">Belongs to the LptC family.</text>
</comment>
<keyword evidence="1 6" id="KW-1003">Cell membrane</keyword>
<keyword evidence="3 6" id="KW-0812">Transmembrane</keyword>
<dbReference type="Proteomes" id="UP000076661">
    <property type="component" value="Unassembled WGS sequence"/>
</dbReference>
<keyword evidence="5 6" id="KW-0472">Membrane</keyword>
<name>A0A161YYR7_9GAMM</name>
<dbReference type="Gene3D" id="2.60.450.10">
    <property type="entry name" value="Lipopolysaccharide (LPS) transport protein A like domain"/>
    <property type="match status" value="1"/>
</dbReference>
<comment type="subcellular location">
    <subcellularLocation>
        <location evidence="6">Cell inner membrane</location>
        <topology evidence="6">Single-pass membrane protein</topology>
    </subcellularLocation>
</comment>